<reference evidence="4 5" key="1">
    <citation type="submission" date="2015-02" db="EMBL/GenBank/DDBJ databases">
        <title>Draft genome sequences of ten Microbacterium spp. with emphasis on heavy metal contaminated environments.</title>
        <authorList>
            <person name="Corretto E."/>
        </authorList>
    </citation>
    <scope>NUCLEOTIDE SEQUENCE [LARGE SCALE GENOMIC DNA]</scope>
    <source>
        <strain evidence="4 5">DSM 18659</strain>
    </source>
</reference>
<dbReference type="STRING" id="400772.RR49_02064"/>
<dbReference type="EMBL" id="JYIY01000076">
    <property type="protein sequence ID" value="KJL36017.1"/>
    <property type="molecule type" value="Genomic_DNA"/>
</dbReference>
<dbReference type="Pfam" id="PF08327">
    <property type="entry name" value="AHSA1"/>
    <property type="match status" value="2"/>
</dbReference>
<evidence type="ECO:0000259" key="2">
    <source>
        <dbReference type="Pfam" id="PF08327"/>
    </source>
</evidence>
<dbReference type="InterPro" id="IPR023393">
    <property type="entry name" value="START-like_dom_sf"/>
</dbReference>
<accession>A0A0F0LS04</accession>
<dbReference type="AlphaFoldDB" id="A0A0F0LS04"/>
<evidence type="ECO:0000313" key="3">
    <source>
        <dbReference type="EMBL" id="HAN24042.1"/>
    </source>
</evidence>
<dbReference type="OrthoDB" id="3365660at2"/>
<dbReference type="EMBL" id="DMNG01000099">
    <property type="protein sequence ID" value="HAN24042.1"/>
    <property type="molecule type" value="Genomic_DNA"/>
</dbReference>
<name>A0A0F0LS04_9MICO</name>
<dbReference type="PATRIC" id="fig|400772.4.peg.2078"/>
<sequence length="325" mass="35796">MPVTSVTVDPEALTLTLIADVAATPERLWRAFTEPAQLERFWGPPGWPASFTRFDFTVGGIASYHMTGPRGELAHARWEFLVIDAPHRFEVLDTFADENGDSVPDMPGMRATFAVEPTPTGARLVSVSHFVSVEALEQMLAMGMREGFTMAISQLDAVLRDLRDYALGAGTQVEVLDDTHVRITRLIEGPRELVWRAHHEPELLKTWLLGPDGWEMTIAEPGLAAGDTYRYAWAPVEGGEGQAFGFEGDTLVVDAPRRVVTTERMTGMPGPSTLNDLTLYEEDGVTLLTLLIEYPDAATRDMILATGMTEGMERSYQRLDALAAV</sequence>
<keyword evidence="5" id="KW-1185">Reference proteome</keyword>
<reference evidence="3 6" key="2">
    <citation type="journal article" date="2018" name="Nat. Biotechnol.">
        <title>A standardized bacterial taxonomy based on genome phylogeny substantially revises the tree of life.</title>
        <authorList>
            <person name="Parks D.H."/>
            <person name="Chuvochina M."/>
            <person name="Waite D.W."/>
            <person name="Rinke C."/>
            <person name="Skarshewski A."/>
            <person name="Chaumeil P.A."/>
            <person name="Hugenholtz P."/>
        </authorList>
    </citation>
    <scope>NUCLEOTIDE SEQUENCE [LARGE SCALE GENOMIC DNA]</scope>
    <source>
        <strain evidence="3">UBA9152</strain>
    </source>
</reference>
<evidence type="ECO:0000313" key="6">
    <source>
        <dbReference type="Proteomes" id="UP000257479"/>
    </source>
</evidence>
<protein>
    <submittedName>
        <fullName evidence="3">ATPase</fullName>
    </submittedName>
</protein>
<evidence type="ECO:0000313" key="4">
    <source>
        <dbReference type="EMBL" id="KJL36017.1"/>
    </source>
</evidence>
<comment type="similarity">
    <text evidence="1">Belongs to the AHA1 family.</text>
</comment>
<dbReference type="Proteomes" id="UP000033451">
    <property type="component" value="Unassembled WGS sequence"/>
</dbReference>
<feature type="domain" description="Activator of Hsp90 ATPase homologue 1/2-like C-terminal" evidence="2">
    <location>
        <begin position="190"/>
        <end position="323"/>
    </location>
</feature>
<dbReference type="RefSeq" id="WP_045247969.1">
    <property type="nucleotide sequence ID" value="NZ_JYIY01000076.1"/>
</dbReference>
<dbReference type="Proteomes" id="UP000257479">
    <property type="component" value="Unassembled WGS sequence"/>
</dbReference>
<gene>
    <name evidence="3" type="ORF">DCP95_05645</name>
    <name evidence="4" type="ORF">RR49_02064</name>
</gene>
<evidence type="ECO:0000313" key="5">
    <source>
        <dbReference type="Proteomes" id="UP000033451"/>
    </source>
</evidence>
<proteinExistence type="inferred from homology"/>
<dbReference type="CDD" id="cd07814">
    <property type="entry name" value="SRPBCC_CalC_Aha1-like"/>
    <property type="match status" value="1"/>
</dbReference>
<dbReference type="InterPro" id="IPR013538">
    <property type="entry name" value="ASHA1/2-like_C"/>
</dbReference>
<dbReference type="SUPFAM" id="SSF55961">
    <property type="entry name" value="Bet v1-like"/>
    <property type="match status" value="2"/>
</dbReference>
<organism evidence="4 5">
    <name type="scientific">Microbacterium ginsengisoli</name>
    <dbReference type="NCBI Taxonomy" id="400772"/>
    <lineage>
        <taxon>Bacteria</taxon>
        <taxon>Bacillati</taxon>
        <taxon>Actinomycetota</taxon>
        <taxon>Actinomycetes</taxon>
        <taxon>Micrococcales</taxon>
        <taxon>Microbacteriaceae</taxon>
        <taxon>Microbacterium</taxon>
    </lineage>
</organism>
<comment type="caution">
    <text evidence="4">The sequence shown here is derived from an EMBL/GenBank/DDBJ whole genome shotgun (WGS) entry which is preliminary data.</text>
</comment>
<feature type="domain" description="Activator of Hsp90 ATPase homologue 1/2-like C-terminal" evidence="2">
    <location>
        <begin position="23"/>
        <end position="159"/>
    </location>
</feature>
<evidence type="ECO:0000256" key="1">
    <source>
        <dbReference type="ARBA" id="ARBA00006817"/>
    </source>
</evidence>
<dbReference type="Gene3D" id="3.30.530.20">
    <property type="match status" value="2"/>
</dbReference>